<feature type="binding site" evidence="4">
    <location>
        <position position="130"/>
    </location>
    <ligand>
        <name>a divalent metal cation</name>
        <dbReference type="ChEBI" id="CHEBI:60240"/>
        <label>2</label>
    </ligand>
</feature>
<comment type="similarity">
    <text evidence="1">Belongs to the metallo-dependent hydrolases superfamily. TatD-type hydrolase family.</text>
</comment>
<evidence type="ECO:0000256" key="4">
    <source>
        <dbReference type="PIRSR" id="PIRSR005902-1"/>
    </source>
</evidence>
<dbReference type="Pfam" id="PF01026">
    <property type="entry name" value="TatD_DNase"/>
    <property type="match status" value="1"/>
</dbReference>
<dbReference type="InterPro" id="IPR001130">
    <property type="entry name" value="TatD-like"/>
</dbReference>
<reference evidence="5 6" key="1">
    <citation type="submission" date="2014-03" db="EMBL/GenBank/DDBJ databases">
        <title>complete genome sequence of Flavobacteriaceae bacterium JBKA-6.</title>
        <authorList>
            <person name="Takano T."/>
            <person name="Nakamura Y."/>
            <person name="Takuma S."/>
            <person name="Yasuike M."/>
            <person name="Matsuyama T."/>
            <person name="Sakai T."/>
            <person name="Fujiwara A."/>
            <person name="Kimoto K."/>
            <person name="Fukuda Y."/>
            <person name="Kondo H."/>
            <person name="Hirono I."/>
            <person name="Nakayasu C."/>
        </authorList>
    </citation>
    <scope>NUCLEOTIDE SEQUENCE [LARGE SCALE GENOMIC DNA]</scope>
    <source>
        <strain evidence="5 6">JBKA-6</strain>
    </source>
</reference>
<gene>
    <name evidence="5" type="ORF">JBKA6_1421</name>
</gene>
<evidence type="ECO:0000313" key="6">
    <source>
        <dbReference type="Proteomes" id="UP000243197"/>
    </source>
</evidence>
<dbReference type="PANTHER" id="PTHR46124">
    <property type="entry name" value="D-AMINOACYL-TRNA DEACYLASE"/>
    <property type="match status" value="1"/>
</dbReference>
<name>A0A1J1DZS9_9FLAO</name>
<dbReference type="FunFam" id="3.20.20.140:FF:000005">
    <property type="entry name" value="TatD family hydrolase"/>
    <property type="match status" value="1"/>
</dbReference>
<dbReference type="GO" id="GO:0046872">
    <property type="term" value="F:metal ion binding"/>
    <property type="evidence" value="ECO:0007669"/>
    <property type="project" value="UniProtKB-KW"/>
</dbReference>
<evidence type="ECO:0000256" key="2">
    <source>
        <dbReference type="ARBA" id="ARBA00022723"/>
    </source>
</evidence>
<feature type="binding site" evidence="4">
    <location>
        <position position="94"/>
    </location>
    <ligand>
        <name>a divalent metal cation</name>
        <dbReference type="ChEBI" id="CHEBI:60240"/>
        <label>1</label>
    </ligand>
</feature>
<dbReference type="InterPro" id="IPR015991">
    <property type="entry name" value="TatD/YcfH-like"/>
</dbReference>
<keyword evidence="3 5" id="KW-0378">Hydrolase</keyword>
<dbReference type="GO" id="GO:0016788">
    <property type="term" value="F:hydrolase activity, acting on ester bonds"/>
    <property type="evidence" value="ECO:0007669"/>
    <property type="project" value="InterPro"/>
</dbReference>
<protein>
    <submittedName>
        <fullName evidence="5">TatD family hydrolase</fullName>
    </submittedName>
</protein>
<feature type="binding site" evidence="4">
    <location>
        <position position="155"/>
    </location>
    <ligand>
        <name>a divalent metal cation</name>
        <dbReference type="ChEBI" id="CHEBI:60240"/>
        <label>2</label>
    </ligand>
</feature>
<evidence type="ECO:0000256" key="1">
    <source>
        <dbReference type="ARBA" id="ARBA00009275"/>
    </source>
</evidence>
<dbReference type="Gene3D" id="3.20.20.140">
    <property type="entry name" value="Metal-dependent hydrolases"/>
    <property type="match status" value="1"/>
</dbReference>
<dbReference type="PIRSF" id="PIRSF005902">
    <property type="entry name" value="DNase_TatD"/>
    <property type="match status" value="1"/>
</dbReference>
<evidence type="ECO:0000256" key="3">
    <source>
        <dbReference type="ARBA" id="ARBA00022801"/>
    </source>
</evidence>
<dbReference type="AlphaFoldDB" id="A0A1J1DZS9"/>
<feature type="binding site" evidence="4">
    <location>
        <position position="7"/>
    </location>
    <ligand>
        <name>a divalent metal cation</name>
        <dbReference type="ChEBI" id="CHEBI:60240"/>
        <label>1</label>
    </ligand>
</feature>
<keyword evidence="6" id="KW-1185">Reference proteome</keyword>
<dbReference type="InterPro" id="IPR018228">
    <property type="entry name" value="DNase_TatD-rel_CS"/>
</dbReference>
<feature type="binding site" evidence="4">
    <location>
        <position position="9"/>
    </location>
    <ligand>
        <name>a divalent metal cation</name>
        <dbReference type="ChEBI" id="CHEBI:60240"/>
        <label>1</label>
    </ligand>
</feature>
<sequence length="260" mass="30240">MYFIDTHSHLYLEQFDLDRDEIIDRSIKAGIHKIYLPSISGDYIDKMLSLENRYPNNCFAMIGLHPCYVKDDVDKELDIVRKWLLDRDFIAIGEIGMDKHWDTTYIKEQERAFIEQIRLAKEINKPIVIHCREAFDEIFKVLDKESDNRLKGVFHCFSGNLEQAQRVLSYGLKIGIGGIVTFKNGGLDKFLDKIPIENIVLETDSPYLAPNPYRGKRNETCYLIEIANKVASLYSLPIEEVMNITRENSEQLFQPNDNIK</sequence>
<dbReference type="CDD" id="cd01310">
    <property type="entry name" value="TatD_DNAse"/>
    <property type="match status" value="1"/>
</dbReference>
<dbReference type="GO" id="GO:0005829">
    <property type="term" value="C:cytosol"/>
    <property type="evidence" value="ECO:0007669"/>
    <property type="project" value="TreeGrafter"/>
</dbReference>
<dbReference type="RefSeq" id="WP_096687215.1">
    <property type="nucleotide sequence ID" value="NZ_AP014564.1"/>
</dbReference>
<dbReference type="PANTHER" id="PTHR46124:SF4">
    <property type="entry name" value="HYDROLASE TATD"/>
    <property type="match status" value="1"/>
</dbReference>
<dbReference type="Proteomes" id="UP000243197">
    <property type="component" value="Chromosome"/>
</dbReference>
<proteinExistence type="inferred from homology"/>
<dbReference type="EMBL" id="AP014564">
    <property type="protein sequence ID" value="BAV95434.1"/>
    <property type="molecule type" value="Genomic_DNA"/>
</dbReference>
<dbReference type="KEGG" id="ise:JBKA6_1421"/>
<dbReference type="GO" id="GO:0004536">
    <property type="term" value="F:DNA nuclease activity"/>
    <property type="evidence" value="ECO:0007669"/>
    <property type="project" value="InterPro"/>
</dbReference>
<dbReference type="OrthoDB" id="9810005at2"/>
<accession>A0A1J1DZS9</accession>
<organism evidence="5 6">
    <name type="scientific">Ichthyobacterium seriolicida</name>
    <dbReference type="NCBI Taxonomy" id="242600"/>
    <lineage>
        <taxon>Bacteria</taxon>
        <taxon>Pseudomonadati</taxon>
        <taxon>Bacteroidota</taxon>
        <taxon>Flavobacteriia</taxon>
        <taxon>Flavobacteriales</taxon>
        <taxon>Ichthyobacteriaceae</taxon>
        <taxon>Ichthyobacterium</taxon>
    </lineage>
</organism>
<dbReference type="SUPFAM" id="SSF51556">
    <property type="entry name" value="Metallo-dependent hydrolases"/>
    <property type="match status" value="1"/>
</dbReference>
<dbReference type="PROSITE" id="PS01090">
    <property type="entry name" value="TATD_2"/>
    <property type="match status" value="1"/>
</dbReference>
<dbReference type="InterPro" id="IPR032466">
    <property type="entry name" value="Metal_Hydrolase"/>
</dbReference>
<feature type="binding site" evidence="4">
    <location>
        <position position="204"/>
    </location>
    <ligand>
        <name>a divalent metal cation</name>
        <dbReference type="ChEBI" id="CHEBI:60240"/>
        <label>1</label>
    </ligand>
</feature>
<dbReference type="NCBIfam" id="TIGR00010">
    <property type="entry name" value="YchF/TatD family DNA exonuclease"/>
    <property type="match status" value="1"/>
</dbReference>
<evidence type="ECO:0000313" key="5">
    <source>
        <dbReference type="EMBL" id="BAV95434.1"/>
    </source>
</evidence>
<keyword evidence="2 4" id="KW-0479">Metal-binding</keyword>